<keyword evidence="17" id="KW-1185">Reference proteome</keyword>
<evidence type="ECO:0000256" key="11">
    <source>
        <dbReference type="PROSITE-ProRule" id="PRU01384"/>
    </source>
</evidence>
<feature type="compositionally biased region" description="Basic and acidic residues" evidence="14">
    <location>
        <begin position="1191"/>
        <end position="1200"/>
    </location>
</feature>
<dbReference type="InterPro" id="IPR002205">
    <property type="entry name" value="Topo_IIA_dom_A"/>
</dbReference>
<proteinExistence type="inferred from homology"/>
<keyword evidence="10 11" id="KW-0413">Isomerase</keyword>
<keyword evidence="5" id="KW-0479">Metal-binding</keyword>
<protein>
    <recommendedName>
        <fullName evidence="12">DNA topoisomerase 2</fullName>
        <ecNumber evidence="12">5.6.2.2</ecNumber>
    </recommendedName>
</protein>
<dbReference type="SUPFAM" id="SSF56719">
    <property type="entry name" value="Type II DNA topoisomerase"/>
    <property type="match status" value="2"/>
</dbReference>
<evidence type="ECO:0000256" key="12">
    <source>
        <dbReference type="RuleBase" id="RU362094"/>
    </source>
</evidence>
<dbReference type="Gene3D" id="1.10.268.10">
    <property type="entry name" value="Topoisomerase, domain 3"/>
    <property type="match status" value="1"/>
</dbReference>
<feature type="region of interest" description="Disordered" evidence="14">
    <location>
        <begin position="498"/>
        <end position="527"/>
    </location>
</feature>
<dbReference type="RefSeq" id="XP_005790719.1">
    <property type="nucleotide sequence ID" value="XM_005790662.1"/>
</dbReference>
<dbReference type="Gene3D" id="3.40.50.670">
    <property type="match status" value="2"/>
</dbReference>
<dbReference type="GO" id="GO:0005524">
    <property type="term" value="F:ATP binding"/>
    <property type="evidence" value="ECO:0007669"/>
    <property type="project" value="UniProtKB-UniRule"/>
</dbReference>
<evidence type="ECO:0000256" key="6">
    <source>
        <dbReference type="ARBA" id="ARBA00022741"/>
    </source>
</evidence>
<dbReference type="KEGG" id="ehx:EMIHUDRAFT_466869"/>
<dbReference type="InterPro" id="IPR013757">
    <property type="entry name" value="Topo_IIA_A_a_sf"/>
</dbReference>
<feature type="active site" description="O-(5'-phospho-DNA)-tyrosine intermediate" evidence="11">
    <location>
        <position position="914"/>
    </location>
</feature>
<keyword evidence="7 12" id="KW-0067">ATP-binding</keyword>
<dbReference type="EnsemblProtists" id="EOD38290">
    <property type="protein sequence ID" value="EOD38290"/>
    <property type="gene ID" value="EMIHUDRAFT_466869"/>
</dbReference>
<evidence type="ECO:0000256" key="10">
    <source>
        <dbReference type="ARBA" id="ARBA00023235"/>
    </source>
</evidence>
<dbReference type="InterPro" id="IPR001154">
    <property type="entry name" value="TopoII_euk"/>
</dbReference>
<evidence type="ECO:0000256" key="8">
    <source>
        <dbReference type="ARBA" id="ARBA00023029"/>
    </source>
</evidence>
<feature type="region of interest" description="Disordered" evidence="14">
    <location>
        <begin position="1178"/>
        <end position="1205"/>
    </location>
</feature>
<sequence length="1288" mass="137009">MTITASGAAGLPPTGLPEGALRVHNAGRGIPVAKATAAVHGAGVAGTWLPQVWRRNMSVVEPPELLPLPHSAASDYTRANPTPTPNPNHSDASDYARAPPRPASRHRSSRLSPAPLCRRVTLLPDYARLLGEGGAQGGGGQGGLAEGGGAEGGGGLDADTVALLCRRVPRGHGAASRLLEPPDLPRVPGRRVHEAAACAHPTARVSLNGVALEVDGLRGLMRRYPASDAALAAGGGSALVRLSPRWQLGVAAAPGGGGAHVSFVNGVATARGGTHMDHIERQLLRGLAARLAAKGEEPLPPAALRPHLLLFVDGRVEDPEFDSQAKERLTSPADRWGGGPPPEVPAAFLSEVANLPWLRSAVAEERRARDARSLARAVRSRSRGGTNLSIDKLDDAELAGTALARECTLIVTEGDSAKALAVAGLEVVGRERWGVFPLRGKLLNVRGASLARLLKNEELVQLMRALGLSPGASPTALTGAGDGAQSVPTLRYGRVMLMTDQAPPPPSPPPSYPPPRDLPPPSRRKDEDGAHIKGLCLSMLHHYWPALLHEAPFVEEFITPLVKATPSAGAGAARDFFSAAEFRRWHGSLSPAEAARWRIKYYKGLGTSTAAEARSYFDAMARHRVALEPGDASAADELLDMAFHPARAADRKSWMQAAIERRTRSEADFEAEGVAEEVVAEVAEAEAEVAEAEAEAAAETVLDASSASSVGPPPVATSTEQLRAMTLPQLRARARALGVAPLPRSKRQLVEAVESASSVPATQATLRRRRSFEQFVQRDLARRCRSRRSRVLFSLAALRRSLPSLVDGLKPSQRKVLHACFQRRLAAPAELKASGGAADRTTKLLEEAKLGRLCSRRRALPPPDRSTADATSLVATITKMAQGFVGAANVPLLEPLGQFGTRAMGGADAASARYIFTRLAPVVPLLFPEADAPVLEPRVEDGEKVEPEHFAPLLPLLLINGAAGIGTGWSTAVWPHHPLAARGFTGSFVPHRKGGGFESVGRVEVTAEGVEVLELPLGRWTQDYKSWLIEQQKNEGCPWRAPRRRLRAPSPQSSAAKRSVHFVLHASAAQLDRLGREPDLTRRLGLRASHSLTNMHVFDEHGALLRLQSAGEAIARFVPVRLATYEARAPARKAYQLESLGRELRRLEAQARFVALVAGGTLRLNTPRSEVDAQLATLGFSATDPGGGGRAEPRGRRGSDDAEAGGAAGAPFDYLLRLPLAGLTEERVARLEALSHARCETVRSEMAELGPMSARGMYEEELAALRPRLAAILGEEAAYDSPAEGDWG</sequence>
<comment type="cofactor">
    <cofactor evidence="3">
        <name>Mg(2+)</name>
        <dbReference type="ChEBI" id="CHEBI:18420"/>
    </cofactor>
</comment>
<comment type="subunit">
    <text evidence="12">Homodimer.</text>
</comment>
<feature type="coiled-coil region" evidence="13">
    <location>
        <begin position="675"/>
        <end position="702"/>
    </location>
</feature>
<comment type="function">
    <text evidence="12">Control of topological states of DNA by transient breakage and subsequent rejoining of DNA strands. Topoisomerase II makes double-strand breaks.</text>
</comment>
<dbReference type="PROSITE" id="PS00177">
    <property type="entry name" value="TOPOISOMERASE_II"/>
    <property type="match status" value="1"/>
</dbReference>
<dbReference type="FunFam" id="3.40.50.670:FF:000001">
    <property type="entry name" value="DNA topoisomerase 2"/>
    <property type="match status" value="1"/>
</dbReference>
<feature type="compositionally biased region" description="Pro residues" evidence="14">
    <location>
        <begin position="502"/>
        <end position="521"/>
    </location>
</feature>
<dbReference type="STRING" id="2903.R1FGV2"/>
<dbReference type="Pfam" id="PF00521">
    <property type="entry name" value="DNA_topoisoIV"/>
    <property type="match status" value="2"/>
</dbReference>
<dbReference type="eggNOG" id="KOG0355">
    <property type="taxonomic scope" value="Eukaryota"/>
</dbReference>
<evidence type="ECO:0000256" key="14">
    <source>
        <dbReference type="SAM" id="MobiDB-lite"/>
    </source>
</evidence>
<dbReference type="GO" id="GO:0000712">
    <property type="term" value="P:resolution of meiotic recombination intermediates"/>
    <property type="evidence" value="ECO:0007669"/>
    <property type="project" value="TreeGrafter"/>
</dbReference>
<dbReference type="PANTHER" id="PTHR10169">
    <property type="entry name" value="DNA TOPOISOMERASE/GYRASE"/>
    <property type="match status" value="1"/>
</dbReference>
<evidence type="ECO:0000256" key="4">
    <source>
        <dbReference type="ARBA" id="ARBA00011080"/>
    </source>
</evidence>
<keyword evidence="9 11" id="KW-0238">DNA-binding</keyword>
<reference evidence="17" key="1">
    <citation type="journal article" date="2013" name="Nature">
        <title>Pan genome of the phytoplankton Emiliania underpins its global distribution.</title>
        <authorList>
            <person name="Read B.A."/>
            <person name="Kegel J."/>
            <person name="Klute M.J."/>
            <person name="Kuo A."/>
            <person name="Lefebvre S.C."/>
            <person name="Maumus F."/>
            <person name="Mayer C."/>
            <person name="Miller J."/>
            <person name="Monier A."/>
            <person name="Salamov A."/>
            <person name="Young J."/>
            <person name="Aguilar M."/>
            <person name="Claverie J.M."/>
            <person name="Frickenhaus S."/>
            <person name="Gonzalez K."/>
            <person name="Herman E.K."/>
            <person name="Lin Y.C."/>
            <person name="Napier J."/>
            <person name="Ogata H."/>
            <person name="Sarno A.F."/>
            <person name="Shmutz J."/>
            <person name="Schroeder D."/>
            <person name="de Vargas C."/>
            <person name="Verret F."/>
            <person name="von Dassow P."/>
            <person name="Valentin K."/>
            <person name="Van de Peer Y."/>
            <person name="Wheeler G."/>
            <person name="Dacks J.B."/>
            <person name="Delwiche C.F."/>
            <person name="Dyhrman S.T."/>
            <person name="Glockner G."/>
            <person name="John U."/>
            <person name="Richards T."/>
            <person name="Worden A.Z."/>
            <person name="Zhang X."/>
            <person name="Grigoriev I.V."/>
            <person name="Allen A.E."/>
            <person name="Bidle K."/>
            <person name="Borodovsky M."/>
            <person name="Bowler C."/>
            <person name="Brownlee C."/>
            <person name="Cock J.M."/>
            <person name="Elias M."/>
            <person name="Gladyshev V.N."/>
            <person name="Groth M."/>
            <person name="Guda C."/>
            <person name="Hadaegh A."/>
            <person name="Iglesias-Rodriguez M.D."/>
            <person name="Jenkins J."/>
            <person name="Jones B.M."/>
            <person name="Lawson T."/>
            <person name="Leese F."/>
            <person name="Lindquist E."/>
            <person name="Lobanov A."/>
            <person name="Lomsadze A."/>
            <person name="Malik S.B."/>
            <person name="Marsh M.E."/>
            <person name="Mackinder L."/>
            <person name="Mock T."/>
            <person name="Mueller-Roeber B."/>
            <person name="Pagarete A."/>
            <person name="Parker M."/>
            <person name="Probert I."/>
            <person name="Quesneville H."/>
            <person name="Raines C."/>
            <person name="Rensing S.A."/>
            <person name="Riano-Pachon D.M."/>
            <person name="Richier S."/>
            <person name="Rokitta S."/>
            <person name="Shiraiwa Y."/>
            <person name="Soanes D.M."/>
            <person name="van der Giezen M."/>
            <person name="Wahlund T.M."/>
            <person name="Williams B."/>
            <person name="Wilson W."/>
            <person name="Wolfe G."/>
            <person name="Wurch L.L."/>
        </authorList>
    </citation>
    <scope>NUCLEOTIDE SEQUENCE</scope>
</reference>
<reference evidence="16" key="2">
    <citation type="submission" date="2024-10" db="UniProtKB">
        <authorList>
            <consortium name="EnsemblProtists"/>
        </authorList>
    </citation>
    <scope>IDENTIFICATION</scope>
</reference>
<dbReference type="SMART" id="SM00433">
    <property type="entry name" value="TOP2c"/>
    <property type="match status" value="1"/>
</dbReference>
<dbReference type="InterPro" id="IPR018522">
    <property type="entry name" value="TopoIIA_CS"/>
</dbReference>
<dbReference type="Gene3D" id="3.90.199.10">
    <property type="entry name" value="Topoisomerase II, domain 5"/>
    <property type="match status" value="2"/>
</dbReference>
<dbReference type="GO" id="GO:0003918">
    <property type="term" value="F:DNA topoisomerase type II (double strand cut, ATP-hydrolyzing) activity"/>
    <property type="evidence" value="ECO:0007669"/>
    <property type="project" value="UniProtKB-UniRule"/>
</dbReference>
<keyword evidence="13" id="KW-0175">Coiled coil</keyword>
<dbReference type="GeneID" id="17283560"/>
<evidence type="ECO:0000256" key="13">
    <source>
        <dbReference type="SAM" id="Coils"/>
    </source>
</evidence>
<evidence type="ECO:0000313" key="17">
    <source>
        <dbReference type="Proteomes" id="UP000013827"/>
    </source>
</evidence>
<dbReference type="InterPro" id="IPR020568">
    <property type="entry name" value="Ribosomal_Su5_D2-typ_SF"/>
</dbReference>
<evidence type="ECO:0000256" key="2">
    <source>
        <dbReference type="ARBA" id="ARBA00001913"/>
    </source>
</evidence>
<dbReference type="SUPFAM" id="SSF54211">
    <property type="entry name" value="Ribosomal protein S5 domain 2-like"/>
    <property type="match status" value="1"/>
</dbReference>
<dbReference type="PRINTS" id="PR01158">
    <property type="entry name" value="TOPISMRASEII"/>
</dbReference>
<dbReference type="InterPro" id="IPR050634">
    <property type="entry name" value="DNA_Topoisomerase_II"/>
</dbReference>
<dbReference type="Pfam" id="PF16898">
    <property type="entry name" value="TOPRIM_C"/>
    <property type="match status" value="1"/>
</dbReference>
<feature type="region of interest" description="Disordered" evidence="14">
    <location>
        <begin position="70"/>
        <end position="113"/>
    </location>
</feature>
<dbReference type="EC" id="5.6.2.2" evidence="12"/>
<dbReference type="GO" id="GO:0003677">
    <property type="term" value="F:DNA binding"/>
    <property type="evidence" value="ECO:0007669"/>
    <property type="project" value="UniProtKB-UniRule"/>
</dbReference>
<dbReference type="InterPro" id="IPR031660">
    <property type="entry name" value="TOPRIM_C"/>
</dbReference>
<dbReference type="Proteomes" id="UP000013827">
    <property type="component" value="Unassembled WGS sequence"/>
</dbReference>
<dbReference type="SMART" id="SM00434">
    <property type="entry name" value="TOP4c"/>
    <property type="match status" value="1"/>
</dbReference>
<dbReference type="Gene3D" id="3.30.230.10">
    <property type="match status" value="1"/>
</dbReference>
<dbReference type="Gene3D" id="3.30.1360.40">
    <property type="match status" value="1"/>
</dbReference>
<dbReference type="GO" id="GO:0046872">
    <property type="term" value="F:metal ion binding"/>
    <property type="evidence" value="ECO:0007669"/>
    <property type="project" value="UniProtKB-KW"/>
</dbReference>
<dbReference type="InterPro" id="IPR014721">
    <property type="entry name" value="Ribsml_uS5_D2-typ_fold_subgr"/>
</dbReference>
<comment type="catalytic activity">
    <reaction evidence="1 11 12">
        <text>ATP-dependent breakage, passage and rejoining of double-stranded DNA.</text>
        <dbReference type="EC" id="5.6.2.2"/>
    </reaction>
</comment>
<dbReference type="OMA" id="HARCETV"/>
<dbReference type="PROSITE" id="PS52040">
    <property type="entry name" value="TOPO_IIA"/>
    <property type="match status" value="1"/>
</dbReference>
<keyword evidence="8 11" id="KW-0799">Topoisomerase</keyword>
<dbReference type="InterPro" id="IPR013506">
    <property type="entry name" value="Topo_IIA_bsu_dom2"/>
</dbReference>
<evidence type="ECO:0000256" key="9">
    <source>
        <dbReference type="ARBA" id="ARBA00023125"/>
    </source>
</evidence>
<dbReference type="PRINTS" id="PR00418">
    <property type="entry name" value="TPI2FAMILY"/>
</dbReference>
<dbReference type="PANTHER" id="PTHR10169:SF38">
    <property type="entry name" value="DNA TOPOISOMERASE 2"/>
    <property type="match status" value="1"/>
</dbReference>
<feature type="domain" description="Topo IIA-type catalytic" evidence="15">
    <location>
        <begin position="802"/>
        <end position="978"/>
    </location>
</feature>
<evidence type="ECO:0000313" key="16">
    <source>
        <dbReference type="EnsemblProtists" id="EOD38290"/>
    </source>
</evidence>
<dbReference type="HOGENOM" id="CLU_262500_0_0_1"/>
<dbReference type="GO" id="GO:0005634">
    <property type="term" value="C:nucleus"/>
    <property type="evidence" value="ECO:0007669"/>
    <property type="project" value="TreeGrafter"/>
</dbReference>
<dbReference type="InterPro" id="IPR001241">
    <property type="entry name" value="Topo_IIA"/>
</dbReference>
<dbReference type="Pfam" id="PF00204">
    <property type="entry name" value="DNA_gyraseB"/>
    <property type="match status" value="1"/>
</dbReference>
<comment type="cofactor">
    <cofactor evidence="2">
        <name>Ca(2+)</name>
        <dbReference type="ChEBI" id="CHEBI:29108"/>
    </cofactor>
</comment>
<evidence type="ECO:0000259" key="15">
    <source>
        <dbReference type="PROSITE" id="PS52040"/>
    </source>
</evidence>
<accession>A0A0D3KRA5</accession>
<dbReference type="PaxDb" id="2903-EOD38290"/>
<keyword evidence="6 12" id="KW-0547">Nucleotide-binding</keyword>
<organism evidence="16 17">
    <name type="scientific">Emiliania huxleyi (strain CCMP1516)</name>
    <dbReference type="NCBI Taxonomy" id="280463"/>
    <lineage>
        <taxon>Eukaryota</taxon>
        <taxon>Haptista</taxon>
        <taxon>Haptophyta</taxon>
        <taxon>Prymnesiophyceae</taxon>
        <taxon>Isochrysidales</taxon>
        <taxon>Noelaerhabdaceae</taxon>
        <taxon>Emiliania</taxon>
    </lineage>
</organism>
<dbReference type="InterPro" id="IPR013759">
    <property type="entry name" value="Topo_IIA_B_C"/>
</dbReference>
<evidence type="ECO:0000256" key="5">
    <source>
        <dbReference type="ARBA" id="ARBA00022723"/>
    </source>
</evidence>
<evidence type="ECO:0000256" key="3">
    <source>
        <dbReference type="ARBA" id="ARBA00001946"/>
    </source>
</evidence>
<dbReference type="GO" id="GO:0000819">
    <property type="term" value="P:sister chromatid segregation"/>
    <property type="evidence" value="ECO:0007669"/>
    <property type="project" value="TreeGrafter"/>
</dbReference>
<evidence type="ECO:0000256" key="7">
    <source>
        <dbReference type="ARBA" id="ARBA00022840"/>
    </source>
</evidence>
<dbReference type="InterPro" id="IPR013760">
    <property type="entry name" value="Topo_IIA-like_dom_sf"/>
</dbReference>
<name>A0A0D3KRA5_EMIH1</name>
<dbReference type="InterPro" id="IPR013758">
    <property type="entry name" value="Topo_IIA_A/C_ab"/>
</dbReference>
<evidence type="ECO:0000256" key="1">
    <source>
        <dbReference type="ARBA" id="ARBA00000185"/>
    </source>
</evidence>
<dbReference type="GO" id="GO:0006265">
    <property type="term" value="P:DNA topological change"/>
    <property type="evidence" value="ECO:0007669"/>
    <property type="project" value="UniProtKB-UniRule"/>
</dbReference>
<comment type="similarity">
    <text evidence="4 12">Belongs to the type II topoisomerase family.</text>
</comment>